<dbReference type="PANTHER" id="PTHR44051:SF2">
    <property type="entry name" value="HYPOTHETICAL GLUTATHIONE S-TRANSFERASE LIKE PROTEIN"/>
    <property type="match status" value="1"/>
</dbReference>
<dbReference type="PROSITE" id="PS50405">
    <property type="entry name" value="GST_CTER"/>
    <property type="match status" value="1"/>
</dbReference>
<evidence type="ECO:0000313" key="4">
    <source>
        <dbReference type="EMBL" id="MBP0439278.1"/>
    </source>
</evidence>
<name>A0A8J7UIU1_9HYPH</name>
<dbReference type="AlphaFoldDB" id="A0A8J7UIU1"/>
<evidence type="ECO:0000259" key="2">
    <source>
        <dbReference type="PROSITE" id="PS50404"/>
    </source>
</evidence>
<accession>A0A8J7UIU1</accession>
<sequence>MLTLYGQQDSGNCYKPRLLLAKLAQPFRHVEVSAIDGSTRQASFLQKNPNGKVPLLELQDGRLLAESNAILLYLGEGTGFVPRDAYDRALMYQWLFFEQYSHEPYVAVRRALIIYPERAAEATPEKLAASLAGGNKALTVMERQLEKTAFLVGASLTLADLALYAYTQEAGRAGFDMSQFPAIGEWLQRVQAEPDHVDMAWLPS</sequence>
<dbReference type="SFLD" id="SFLDS00019">
    <property type="entry name" value="Glutathione_Transferase_(cytos"/>
    <property type="match status" value="1"/>
</dbReference>
<dbReference type="SFLD" id="SFLDG00358">
    <property type="entry name" value="Main_(cytGST)"/>
    <property type="match status" value="1"/>
</dbReference>
<dbReference type="InterPro" id="IPR036282">
    <property type="entry name" value="Glutathione-S-Trfase_C_sf"/>
</dbReference>
<dbReference type="InterPro" id="IPR036249">
    <property type="entry name" value="Thioredoxin-like_sf"/>
</dbReference>
<dbReference type="EMBL" id="JAGIYY010000003">
    <property type="protein sequence ID" value="MBP0439278.1"/>
    <property type="molecule type" value="Genomic_DNA"/>
</dbReference>
<comment type="caution">
    <text evidence="4">The sequence shown here is derived from an EMBL/GenBank/DDBJ whole genome shotgun (WGS) entry which is preliminary data.</text>
</comment>
<dbReference type="SUPFAM" id="SSF52833">
    <property type="entry name" value="Thioredoxin-like"/>
    <property type="match status" value="1"/>
</dbReference>
<organism evidence="4 5">
    <name type="scientific">Tianweitania sediminis</name>
    <dbReference type="NCBI Taxonomy" id="1502156"/>
    <lineage>
        <taxon>Bacteria</taxon>
        <taxon>Pseudomonadati</taxon>
        <taxon>Pseudomonadota</taxon>
        <taxon>Alphaproteobacteria</taxon>
        <taxon>Hyphomicrobiales</taxon>
        <taxon>Phyllobacteriaceae</taxon>
        <taxon>Tianweitania</taxon>
    </lineage>
</organism>
<dbReference type="InterPro" id="IPR040079">
    <property type="entry name" value="Glutathione_S-Trfase"/>
</dbReference>
<dbReference type="PANTHER" id="PTHR44051">
    <property type="entry name" value="GLUTATHIONE S-TRANSFERASE-RELATED"/>
    <property type="match status" value="1"/>
</dbReference>
<comment type="similarity">
    <text evidence="1">Belongs to the GST superfamily.</text>
</comment>
<dbReference type="CDD" id="cd03056">
    <property type="entry name" value="GST_N_4"/>
    <property type="match status" value="1"/>
</dbReference>
<reference evidence="4" key="1">
    <citation type="submission" date="2021-03" db="EMBL/GenBank/DDBJ databases">
        <title>Genome sequencing and assembly of Tianweitania sediminis.</title>
        <authorList>
            <person name="Chhetri G."/>
        </authorList>
    </citation>
    <scope>NUCLEOTIDE SEQUENCE</scope>
    <source>
        <strain evidence="4">Z8</strain>
    </source>
</reference>
<gene>
    <name evidence="4" type="ORF">J5Y06_11515</name>
</gene>
<dbReference type="PROSITE" id="PS50404">
    <property type="entry name" value="GST_NTER"/>
    <property type="match status" value="1"/>
</dbReference>
<proteinExistence type="inferred from homology"/>
<dbReference type="Pfam" id="PF02798">
    <property type="entry name" value="GST_N"/>
    <property type="match status" value="1"/>
</dbReference>
<dbReference type="Gene3D" id="3.40.30.10">
    <property type="entry name" value="Glutaredoxin"/>
    <property type="match status" value="1"/>
</dbReference>
<dbReference type="Pfam" id="PF00043">
    <property type="entry name" value="GST_C"/>
    <property type="match status" value="1"/>
</dbReference>
<feature type="domain" description="GST C-terminal" evidence="3">
    <location>
        <begin position="84"/>
        <end position="204"/>
    </location>
</feature>
<dbReference type="SFLD" id="SFLDG01151">
    <property type="entry name" value="Main.2:_Nu-like"/>
    <property type="match status" value="1"/>
</dbReference>
<feature type="domain" description="GST N-terminal" evidence="2">
    <location>
        <begin position="1"/>
        <end position="82"/>
    </location>
</feature>
<protein>
    <submittedName>
        <fullName evidence="4">Glutathione S-transferase family protein</fullName>
    </submittedName>
</protein>
<evidence type="ECO:0000313" key="5">
    <source>
        <dbReference type="Proteomes" id="UP000666240"/>
    </source>
</evidence>
<evidence type="ECO:0000256" key="1">
    <source>
        <dbReference type="RuleBase" id="RU003494"/>
    </source>
</evidence>
<dbReference type="Proteomes" id="UP000666240">
    <property type="component" value="Unassembled WGS sequence"/>
</dbReference>
<dbReference type="SUPFAM" id="SSF47616">
    <property type="entry name" value="GST C-terminal domain-like"/>
    <property type="match status" value="1"/>
</dbReference>
<dbReference type="InterPro" id="IPR004045">
    <property type="entry name" value="Glutathione_S-Trfase_N"/>
</dbReference>
<dbReference type="InterPro" id="IPR010987">
    <property type="entry name" value="Glutathione-S-Trfase_C-like"/>
</dbReference>
<dbReference type="RefSeq" id="WP_209335305.1">
    <property type="nucleotide sequence ID" value="NZ_JAGIYY010000003.1"/>
</dbReference>
<keyword evidence="5" id="KW-1185">Reference proteome</keyword>
<dbReference type="Gene3D" id="1.20.1050.10">
    <property type="match status" value="1"/>
</dbReference>
<dbReference type="InterPro" id="IPR004046">
    <property type="entry name" value="GST_C"/>
</dbReference>
<evidence type="ECO:0000259" key="3">
    <source>
        <dbReference type="PROSITE" id="PS50405"/>
    </source>
</evidence>